<feature type="transmembrane region" description="Helical" evidence="1">
    <location>
        <begin position="78"/>
        <end position="105"/>
    </location>
</feature>
<dbReference type="RefSeq" id="WP_127604846.1">
    <property type="nucleotide sequence ID" value="NZ_JARTHJ010000038.1"/>
</dbReference>
<keyword evidence="4" id="KW-1185">Reference proteome</keyword>
<evidence type="ECO:0000256" key="1">
    <source>
        <dbReference type="SAM" id="Phobius"/>
    </source>
</evidence>
<dbReference type="Pfam" id="PF07331">
    <property type="entry name" value="TctB"/>
    <property type="match status" value="1"/>
</dbReference>
<evidence type="ECO:0000313" key="3">
    <source>
        <dbReference type="EMBL" id="MUG71055.1"/>
    </source>
</evidence>
<keyword evidence="1" id="KW-0812">Transmembrane</keyword>
<proteinExistence type="predicted"/>
<protein>
    <submittedName>
        <fullName evidence="3">Tripartite tricarboxylate transporter TctB family protein</fullName>
    </submittedName>
</protein>
<organism evidence="3 4">
    <name type="scientific">Paenibacillus validus</name>
    <dbReference type="NCBI Taxonomy" id="44253"/>
    <lineage>
        <taxon>Bacteria</taxon>
        <taxon>Bacillati</taxon>
        <taxon>Bacillota</taxon>
        <taxon>Bacilli</taxon>
        <taxon>Bacillales</taxon>
        <taxon>Paenibacillaceae</taxon>
        <taxon>Paenibacillus</taxon>
    </lineage>
</organism>
<reference evidence="3 4" key="1">
    <citation type="submission" date="2019-11" db="EMBL/GenBank/DDBJ databases">
        <title>Draft genome sequences of five Paenibacillus species of dairy origin.</title>
        <authorList>
            <person name="Olajide A.M."/>
            <person name="Chen S."/>
            <person name="Lapointe G."/>
        </authorList>
    </citation>
    <scope>NUCLEOTIDE SEQUENCE [LARGE SCALE GENOMIC DNA]</scope>
    <source>
        <strain evidence="3 4">2CS3</strain>
    </source>
</reference>
<evidence type="ECO:0000259" key="2">
    <source>
        <dbReference type="Pfam" id="PF07331"/>
    </source>
</evidence>
<dbReference type="AlphaFoldDB" id="A0A7X2Z9X4"/>
<keyword evidence="1" id="KW-0472">Membrane</keyword>
<keyword evidence="1" id="KW-1133">Transmembrane helix</keyword>
<accession>A0A7X2Z9X4</accession>
<feature type="domain" description="DUF1468" evidence="2">
    <location>
        <begin position="9"/>
        <end position="144"/>
    </location>
</feature>
<evidence type="ECO:0000313" key="4">
    <source>
        <dbReference type="Proteomes" id="UP000450917"/>
    </source>
</evidence>
<comment type="caution">
    <text evidence="3">The sequence shown here is derived from an EMBL/GenBank/DDBJ whole genome shotgun (WGS) entry which is preliminary data.</text>
</comment>
<dbReference type="Proteomes" id="UP000450917">
    <property type="component" value="Unassembled WGS sequence"/>
</dbReference>
<gene>
    <name evidence="3" type="ORF">GNP93_10215</name>
</gene>
<dbReference type="EMBL" id="WNZX01000007">
    <property type="protein sequence ID" value="MUG71055.1"/>
    <property type="molecule type" value="Genomic_DNA"/>
</dbReference>
<dbReference type="InterPro" id="IPR009936">
    <property type="entry name" value="DUF1468"/>
</dbReference>
<sequence length="153" mass="17027">MSKTFDRYASLAFLVLGTGFVHQSLNMASNTEDSPVGPNTLPLGLGSILILLSLRLLYETFKVKHADEPKISLDYKRFAIILIAAILYAFLLETLGYVICTFIFLLVGFQTMSKGKWIPSLVIALAFSFGVYYLYVDLMNGSLPGLPEWLGFE</sequence>
<name>A0A7X2Z9X4_9BACL</name>
<feature type="transmembrane region" description="Helical" evidence="1">
    <location>
        <begin position="38"/>
        <end position="58"/>
    </location>
</feature>
<feature type="transmembrane region" description="Helical" evidence="1">
    <location>
        <begin position="117"/>
        <end position="136"/>
    </location>
</feature>